<dbReference type="EMBL" id="QWLN02003826">
    <property type="protein sequence ID" value="TEA39732.1"/>
    <property type="molecule type" value="Genomic_DNA"/>
</dbReference>
<sequence>MVTGRKMAFIKMILFYYIRSLIFFFCSIYEFWGFLSLQYYVEFCFAISVRFVLLSFLPSFLSSFLPSLFSSFLLLTVDGRIHAVSKDFI</sequence>
<keyword evidence="1" id="KW-0472">Membrane</keyword>
<keyword evidence="3" id="KW-1185">Reference proteome</keyword>
<feature type="transmembrane region" description="Helical" evidence="1">
    <location>
        <begin position="12"/>
        <end position="32"/>
    </location>
</feature>
<dbReference type="AlphaFoldDB" id="A0A484GVE4"/>
<protein>
    <submittedName>
        <fullName evidence="2">Uncharacterized protein</fullName>
    </submittedName>
</protein>
<evidence type="ECO:0000256" key="1">
    <source>
        <dbReference type="SAM" id="Phobius"/>
    </source>
</evidence>
<reference evidence="2 3" key="1">
    <citation type="journal article" date="2018" name="Genomics">
        <title>Molecular footprints of inshore aquatic adaptation in Indo-Pacific humpback dolphin (Sousa chinensis).</title>
        <authorList>
            <person name="Ming Y."/>
            <person name="Jian J."/>
            <person name="Yu F."/>
            <person name="Yu X."/>
            <person name="Wang J."/>
            <person name="Liu W."/>
        </authorList>
    </citation>
    <scope>NUCLEOTIDE SEQUENCE [LARGE SCALE GENOMIC DNA]</scope>
    <source>
        <strain evidence="2">MY-2018</strain>
        <tissue evidence="2">Skin</tissue>
    </source>
</reference>
<organism evidence="2 3">
    <name type="scientific">Sousa chinensis</name>
    <name type="common">Indo-pacific humpbacked dolphin</name>
    <name type="synonym">Steno chinensis</name>
    <dbReference type="NCBI Taxonomy" id="103600"/>
    <lineage>
        <taxon>Eukaryota</taxon>
        <taxon>Metazoa</taxon>
        <taxon>Chordata</taxon>
        <taxon>Craniata</taxon>
        <taxon>Vertebrata</taxon>
        <taxon>Euteleostomi</taxon>
        <taxon>Mammalia</taxon>
        <taxon>Eutheria</taxon>
        <taxon>Laurasiatheria</taxon>
        <taxon>Artiodactyla</taxon>
        <taxon>Whippomorpha</taxon>
        <taxon>Cetacea</taxon>
        <taxon>Odontoceti</taxon>
        <taxon>Delphinidae</taxon>
        <taxon>Sousa</taxon>
    </lineage>
</organism>
<dbReference type="Proteomes" id="UP000295264">
    <property type="component" value="Unassembled WGS sequence"/>
</dbReference>
<evidence type="ECO:0000313" key="2">
    <source>
        <dbReference type="EMBL" id="TEA39732.1"/>
    </source>
</evidence>
<gene>
    <name evidence="2" type="ORF">DBR06_SOUSAS42710004</name>
</gene>
<keyword evidence="1" id="KW-1133">Transmembrane helix</keyword>
<name>A0A484GVE4_SOUCH</name>
<proteinExistence type="predicted"/>
<evidence type="ECO:0000313" key="3">
    <source>
        <dbReference type="Proteomes" id="UP000295264"/>
    </source>
</evidence>
<accession>A0A484GVE4</accession>
<comment type="caution">
    <text evidence="2">The sequence shown here is derived from an EMBL/GenBank/DDBJ whole genome shotgun (WGS) entry which is preliminary data.</text>
</comment>
<feature type="transmembrane region" description="Helical" evidence="1">
    <location>
        <begin position="52"/>
        <end position="77"/>
    </location>
</feature>
<keyword evidence="1" id="KW-0812">Transmembrane</keyword>